<organism evidence="1 2">
    <name type="scientific">Amborella trichopoda</name>
    <dbReference type="NCBI Taxonomy" id="13333"/>
    <lineage>
        <taxon>Eukaryota</taxon>
        <taxon>Viridiplantae</taxon>
        <taxon>Streptophyta</taxon>
        <taxon>Embryophyta</taxon>
        <taxon>Tracheophyta</taxon>
        <taxon>Spermatophyta</taxon>
        <taxon>Magnoliopsida</taxon>
        <taxon>Amborellales</taxon>
        <taxon>Amborellaceae</taxon>
        <taxon>Amborella</taxon>
    </lineage>
</organism>
<name>W1NMC2_AMBTC</name>
<dbReference type="PANTHER" id="PTHR36316">
    <property type="entry name" value="OS06G0213900 PROTEIN"/>
    <property type="match status" value="1"/>
</dbReference>
<dbReference type="EMBL" id="KI397142">
    <property type="protein sequence ID" value="ERM96424.1"/>
    <property type="molecule type" value="Genomic_DNA"/>
</dbReference>
<dbReference type="Gramene" id="ERM96424">
    <property type="protein sequence ID" value="ERM96424"/>
    <property type="gene ID" value="AMTR_s00001p00247430"/>
</dbReference>
<dbReference type="OrthoDB" id="1873983at2759"/>
<evidence type="ECO:0000313" key="2">
    <source>
        <dbReference type="Proteomes" id="UP000017836"/>
    </source>
</evidence>
<dbReference type="PANTHER" id="PTHR36316:SF1">
    <property type="entry name" value="OS06G0213900 PROTEIN"/>
    <property type="match status" value="1"/>
</dbReference>
<evidence type="ECO:0000313" key="1">
    <source>
        <dbReference type="EMBL" id="ERM96424.1"/>
    </source>
</evidence>
<dbReference type="eggNOG" id="ENOG502S3WC">
    <property type="taxonomic scope" value="Eukaryota"/>
</dbReference>
<sequence>MSQAGSREAMADEGEQGVKRRRVGLWGNAFKRKHSFVQLFLMTGVMMLSMRSLGQKYRIHDLLEDTEALREEHHHLSQRMASIENALTDEAALEPTGSFASTLKLLFQGYPPPSSE</sequence>
<dbReference type="KEGG" id="atr:18424356"/>
<proteinExistence type="predicted"/>
<dbReference type="Proteomes" id="UP000017836">
    <property type="component" value="Unassembled WGS sequence"/>
</dbReference>
<keyword evidence="2" id="KW-1185">Reference proteome</keyword>
<dbReference type="OMA" id="GQKYRLH"/>
<dbReference type="HOGENOM" id="CLU_154318_1_0_1"/>
<protein>
    <submittedName>
        <fullName evidence="1">Uncharacterized protein</fullName>
    </submittedName>
</protein>
<reference evidence="2" key="1">
    <citation type="journal article" date="2013" name="Science">
        <title>The Amborella genome and the evolution of flowering plants.</title>
        <authorList>
            <consortium name="Amborella Genome Project"/>
        </authorList>
    </citation>
    <scope>NUCLEOTIDE SEQUENCE [LARGE SCALE GENOMIC DNA]</scope>
</reference>
<gene>
    <name evidence="1" type="ORF">AMTR_s00001p00247430</name>
</gene>
<accession>W1NMC2</accession>
<dbReference type="AlphaFoldDB" id="W1NMC2"/>